<dbReference type="Pfam" id="PF00931">
    <property type="entry name" value="NB-ARC"/>
    <property type="match status" value="1"/>
</dbReference>
<evidence type="ECO:0000256" key="1">
    <source>
        <dbReference type="ARBA" id="ARBA00008894"/>
    </source>
</evidence>
<dbReference type="Gene3D" id="1.10.10.10">
    <property type="entry name" value="Winged helix-like DNA-binding domain superfamily/Winged helix DNA-binding domain"/>
    <property type="match status" value="1"/>
</dbReference>
<dbReference type="InterPro" id="IPR058922">
    <property type="entry name" value="WHD_DRP"/>
</dbReference>
<dbReference type="STRING" id="888268.A0A1E5US67"/>
<evidence type="ECO:0000256" key="4">
    <source>
        <dbReference type="ARBA" id="ARBA00022741"/>
    </source>
</evidence>
<organism evidence="11 12">
    <name type="scientific">Dichanthelium oligosanthes</name>
    <dbReference type="NCBI Taxonomy" id="888268"/>
    <lineage>
        <taxon>Eukaryota</taxon>
        <taxon>Viridiplantae</taxon>
        <taxon>Streptophyta</taxon>
        <taxon>Embryophyta</taxon>
        <taxon>Tracheophyta</taxon>
        <taxon>Spermatophyta</taxon>
        <taxon>Magnoliopsida</taxon>
        <taxon>Liliopsida</taxon>
        <taxon>Poales</taxon>
        <taxon>Poaceae</taxon>
        <taxon>PACMAD clade</taxon>
        <taxon>Panicoideae</taxon>
        <taxon>Panicodae</taxon>
        <taxon>Paniceae</taxon>
        <taxon>Dichantheliinae</taxon>
        <taxon>Dichanthelium</taxon>
    </lineage>
</organism>
<dbReference type="OrthoDB" id="665945at2759"/>
<keyword evidence="4" id="KW-0547">Nucleotide-binding</keyword>
<dbReference type="SUPFAM" id="SSF52540">
    <property type="entry name" value="P-loop containing nucleoside triphosphate hydrolases"/>
    <property type="match status" value="2"/>
</dbReference>
<evidence type="ECO:0000256" key="2">
    <source>
        <dbReference type="ARBA" id="ARBA00022614"/>
    </source>
</evidence>
<dbReference type="InterPro" id="IPR041118">
    <property type="entry name" value="Rx_N"/>
</dbReference>
<feature type="domain" description="NB-ARC" evidence="7">
    <location>
        <begin position="213"/>
        <end position="360"/>
    </location>
</feature>
<dbReference type="Pfam" id="PF25019">
    <property type="entry name" value="LRR_R13L1-DRL21"/>
    <property type="match status" value="1"/>
</dbReference>
<gene>
    <name evidence="11" type="ORF">BAE44_0023318</name>
</gene>
<evidence type="ECO:0000313" key="11">
    <source>
        <dbReference type="EMBL" id="OEL15664.1"/>
    </source>
</evidence>
<dbReference type="InterPro" id="IPR002182">
    <property type="entry name" value="NB-ARC"/>
</dbReference>
<evidence type="ECO:0000256" key="6">
    <source>
        <dbReference type="ARBA" id="ARBA00022840"/>
    </source>
</evidence>
<proteinExistence type="inferred from homology"/>
<dbReference type="GO" id="GO:0006952">
    <property type="term" value="P:defense response"/>
    <property type="evidence" value="ECO:0007669"/>
    <property type="project" value="UniProtKB-KW"/>
</dbReference>
<dbReference type="EMBL" id="LWDX02066000">
    <property type="protein sequence ID" value="OEL15664.1"/>
    <property type="molecule type" value="Genomic_DNA"/>
</dbReference>
<dbReference type="AlphaFoldDB" id="A0A1E5US67"/>
<accession>A0A1E5US67</accession>
<dbReference type="GO" id="GO:0051707">
    <property type="term" value="P:response to other organism"/>
    <property type="evidence" value="ECO:0007669"/>
    <property type="project" value="UniProtKB-ARBA"/>
</dbReference>
<evidence type="ECO:0000256" key="5">
    <source>
        <dbReference type="ARBA" id="ARBA00022821"/>
    </source>
</evidence>
<sequence length="1201" mass="134872">MAAVLEALVPKLAGILAGMAKEEMEMLVGAPGEITKLEENLGRFRSFLADADKRRTHDSPADLWADRWVRELKDAMYDADDILDLCQILEQGEDPMLAKKPAPWRRNIPLLFCFSNQFVPHQIRIAIKSLNQRLEDIAERSSHFGLIRQAVNSSSHFGLIGKAGRRRIEWAPMQRDVVGEKIEADTKKLVDLLLVKEVDSPTRSDIDNVVVAAAITGACGTGKTTLALMVFNNSMVNNSFDVKIWLSLDQEVNEIALLQSIIAQVGGNYNGIAEERAKLENCLKLAVRQKKFLLVMDNVWSDRVWNELLKVPLDGGAPGSRVLVITRNDGVARGMKAQNLHRVTTLDLEDAWILLKKQVVLSEEHETNIDALKDIGLMIIHKCSGLPLPIKLVGELLCTREQTRRSWLSVLHHYSWSSGKIFDDLYDSLYLSYQELNPQLKQCFLYYSLLPKGVNFDAHQVSNMWISEGFIQQAPLSSYEIEDIGTEYHQDLIMRNLIEPGASSSMHDIVRSFAQHIAREESLVVQREQQTEISSHLGSKLRRLSIESTESISLEWSDLHNYVSLRVFIIINCTINFKPGDSLSSFSNLRVLHIARLAESDRGFGRLINLRSLFGFPVHTDDQGEDWCSLEELAPLRQLRNLRLEGTEKVNPSYLAAKAMISSKEYLSSLHLNCSNNSKSRSANVSNSEQQQQQIIEVYERLLVPPPCLETLVMESYIGRRLPNWMWAPGAAVALGHLRYMSLHNLASCIQLPDGLCQIPCLERLEINKAPLIKYVGPEFLHHAGLRVAFPRLQELVSYGMVEWCDWEWDPLNGVQAMPALEVLLVESCKLRSFPPGLSCHARALRQLVITGAQLLESLEMFPSLVELDIGFNPELSRIANLPRLQNLTIKICSKLRVLEGVPALSSLAVKDYKMKTLPGYLQDVCPRYLTLDCTIKLLKSISMRNDGPEWHKISHIQHVNAYAEGGGCERKRYLMYTRKPYSFQTYMPDSEGVDDSELVGIESPREEIIRMLMHGQDTGKQQPQVVSIYGIGGLGKTYDNEGIIKSIFDQVRRPYSSLGECAGLGHLLFDPRRKCWCRVIPYLFKDTLQIDYLSGQNSLASTTRGQELRHLLSCCGAVSATSLAPPGHPETDLQTASQGYMVRMLLGTLELSNTCAGKRVLTDTSEVPAEPWGRFFFTPTTSYGSSTCGSSLCFQSDPGS</sequence>
<keyword evidence="12" id="KW-1185">Reference proteome</keyword>
<feature type="domain" description="R13L1/DRL21-like LRR repeat region" evidence="10">
    <location>
        <begin position="630"/>
        <end position="769"/>
    </location>
</feature>
<name>A0A1E5US67_9POAL</name>
<dbReference type="CDD" id="cd14798">
    <property type="entry name" value="RX-CC_like"/>
    <property type="match status" value="1"/>
</dbReference>
<dbReference type="InterPro" id="IPR032675">
    <property type="entry name" value="LRR_dom_sf"/>
</dbReference>
<evidence type="ECO:0000259" key="9">
    <source>
        <dbReference type="Pfam" id="PF23559"/>
    </source>
</evidence>
<evidence type="ECO:0000259" key="10">
    <source>
        <dbReference type="Pfam" id="PF25019"/>
    </source>
</evidence>
<evidence type="ECO:0000259" key="7">
    <source>
        <dbReference type="Pfam" id="PF00931"/>
    </source>
</evidence>
<dbReference type="InterPro" id="IPR056789">
    <property type="entry name" value="LRR_R13L1-DRL21"/>
</dbReference>
<keyword evidence="6" id="KW-0067">ATP-binding</keyword>
<comment type="similarity">
    <text evidence="1">Belongs to the disease resistance NB-LRR family.</text>
</comment>
<keyword evidence="3" id="KW-0677">Repeat</keyword>
<dbReference type="InterPro" id="IPR027417">
    <property type="entry name" value="P-loop_NTPase"/>
</dbReference>
<dbReference type="InterPro" id="IPR038005">
    <property type="entry name" value="RX-like_CC"/>
</dbReference>
<dbReference type="Gene3D" id="3.80.10.10">
    <property type="entry name" value="Ribonuclease Inhibitor"/>
    <property type="match status" value="2"/>
</dbReference>
<dbReference type="SUPFAM" id="SSF52058">
    <property type="entry name" value="L domain-like"/>
    <property type="match status" value="1"/>
</dbReference>
<dbReference type="Gene3D" id="3.40.50.300">
    <property type="entry name" value="P-loop containing nucleotide triphosphate hydrolases"/>
    <property type="match status" value="1"/>
</dbReference>
<dbReference type="InterPro" id="IPR036388">
    <property type="entry name" value="WH-like_DNA-bd_sf"/>
</dbReference>
<feature type="domain" description="Disease resistance N-terminal" evidence="8">
    <location>
        <begin position="12"/>
        <end position="91"/>
    </location>
</feature>
<protein>
    <submittedName>
        <fullName evidence="11">Disease resistance protein RGA2</fullName>
    </submittedName>
</protein>
<keyword evidence="2" id="KW-0433">Leucine-rich repeat</keyword>
<dbReference type="PANTHER" id="PTHR36766">
    <property type="entry name" value="PLANT BROAD-SPECTRUM MILDEW RESISTANCE PROTEIN RPW8"/>
    <property type="match status" value="1"/>
</dbReference>
<reference evidence="11 12" key="1">
    <citation type="submission" date="2016-09" db="EMBL/GenBank/DDBJ databases">
        <title>The draft genome of Dichanthelium oligosanthes: A C3 panicoid grass species.</title>
        <authorList>
            <person name="Studer A.J."/>
            <person name="Schnable J.C."/>
            <person name="Brutnell T.P."/>
        </authorList>
    </citation>
    <scope>NUCLEOTIDE SEQUENCE [LARGE SCALE GENOMIC DNA]</scope>
    <source>
        <strain evidence="12">cv. Kellogg 1175</strain>
        <tissue evidence="11">Leaf</tissue>
    </source>
</reference>
<keyword evidence="5" id="KW-0611">Plant defense</keyword>
<dbReference type="Pfam" id="PF23559">
    <property type="entry name" value="WHD_DRP"/>
    <property type="match status" value="1"/>
</dbReference>
<evidence type="ECO:0000313" key="12">
    <source>
        <dbReference type="Proteomes" id="UP000095767"/>
    </source>
</evidence>
<dbReference type="Pfam" id="PF18052">
    <property type="entry name" value="Rx_N"/>
    <property type="match status" value="1"/>
</dbReference>
<dbReference type="PRINTS" id="PR00364">
    <property type="entry name" value="DISEASERSIST"/>
</dbReference>
<feature type="domain" description="Disease resistance protein winged helix" evidence="9">
    <location>
        <begin position="450"/>
        <end position="513"/>
    </location>
</feature>
<dbReference type="GO" id="GO:0043531">
    <property type="term" value="F:ADP binding"/>
    <property type="evidence" value="ECO:0007669"/>
    <property type="project" value="InterPro"/>
</dbReference>
<evidence type="ECO:0000256" key="3">
    <source>
        <dbReference type="ARBA" id="ARBA00022737"/>
    </source>
</evidence>
<dbReference type="PANTHER" id="PTHR36766:SF36">
    <property type="entry name" value="AAA+ ATPASE DOMAIN-CONTAINING PROTEIN"/>
    <property type="match status" value="1"/>
</dbReference>
<comment type="caution">
    <text evidence="11">The sequence shown here is derived from an EMBL/GenBank/DDBJ whole genome shotgun (WGS) entry which is preliminary data.</text>
</comment>
<dbReference type="GO" id="GO:0005524">
    <property type="term" value="F:ATP binding"/>
    <property type="evidence" value="ECO:0007669"/>
    <property type="project" value="UniProtKB-KW"/>
</dbReference>
<evidence type="ECO:0000259" key="8">
    <source>
        <dbReference type="Pfam" id="PF18052"/>
    </source>
</evidence>
<dbReference type="Proteomes" id="UP000095767">
    <property type="component" value="Unassembled WGS sequence"/>
</dbReference>
<dbReference type="Gene3D" id="1.20.5.4130">
    <property type="match status" value="1"/>
</dbReference>